<dbReference type="GO" id="GO:0005886">
    <property type="term" value="C:plasma membrane"/>
    <property type="evidence" value="ECO:0007669"/>
    <property type="project" value="InterPro"/>
</dbReference>
<dbReference type="Proteomes" id="UP000322225">
    <property type="component" value="Chromosome 6"/>
</dbReference>
<dbReference type="InterPro" id="IPR051380">
    <property type="entry name" value="pH-response_reg_palI/RIM9"/>
</dbReference>
<proteinExistence type="predicted"/>
<name>A0A5M6BWG9_9TREE</name>
<dbReference type="GO" id="GO:0035838">
    <property type="term" value="C:growing cell tip"/>
    <property type="evidence" value="ECO:0007669"/>
    <property type="project" value="TreeGrafter"/>
</dbReference>
<evidence type="ECO:0000313" key="4">
    <source>
        <dbReference type="Proteomes" id="UP000322225"/>
    </source>
</evidence>
<reference evidence="3" key="2">
    <citation type="submission" date="2024-01" db="EMBL/GenBank/DDBJ databases">
        <title>Comparative genomics of Cryptococcus and Kwoniella reveals pathogenesis evolution and contrasting modes of karyotype evolution via chromosome fusion or intercentromeric recombination.</title>
        <authorList>
            <person name="Coelho M.A."/>
            <person name="David-Palma M."/>
            <person name="Shea T."/>
            <person name="Bowers K."/>
            <person name="McGinley-Smith S."/>
            <person name="Mohammad A.W."/>
            <person name="Gnirke A."/>
            <person name="Yurkov A.M."/>
            <person name="Nowrousian M."/>
            <person name="Sun S."/>
            <person name="Cuomo C.A."/>
            <person name="Heitman J."/>
        </authorList>
    </citation>
    <scope>NUCLEOTIDE SEQUENCE</scope>
    <source>
        <strain evidence="3">CBS 12478</strain>
    </source>
</reference>
<feature type="compositionally biased region" description="Polar residues" evidence="1">
    <location>
        <begin position="626"/>
        <end position="636"/>
    </location>
</feature>
<dbReference type="EMBL" id="CP144056">
    <property type="protein sequence ID" value="WWD18982.1"/>
    <property type="molecule type" value="Genomic_DNA"/>
</dbReference>
<dbReference type="OrthoDB" id="3365245at2759"/>
<dbReference type="InterPro" id="IPR009571">
    <property type="entry name" value="SUR7/Rim9-like_fungi"/>
</dbReference>
<feature type="transmembrane region" description="Helical" evidence="2">
    <location>
        <begin position="12"/>
        <end position="32"/>
    </location>
</feature>
<feature type="transmembrane region" description="Helical" evidence="2">
    <location>
        <begin position="173"/>
        <end position="192"/>
    </location>
</feature>
<feature type="compositionally biased region" description="Polar residues" evidence="1">
    <location>
        <begin position="456"/>
        <end position="486"/>
    </location>
</feature>
<sequence>MAIRFRNATPGTLICLIATALLAIVSFNTPLLKSLDFLSASYSEGTISLGTLGYCLTVSGTQTCVGPQVGYEFNPNTLFGVTAFDLPEAITKYLTYVLILHVVALAFAALATIIGIFAHSPTFPLLCLSIWMAGIASTFSFFALVFDLAMFYIARSRINSVSGASAEIGKSVWITLAAWALLAVSGCFFGIGNCCGGCRNEREGGDPKRSRYDRARSEGEEEDYKMRMMAIDNERARKQKQAEQGLPSFQELVPLKDDGEDKYLYENNQTAALPQQQQQRIMPGGLRRDGSVLQGVGVGYGRRNNATPSNDPYATAAGGVNGYPGGWAQPQGGYHGIQPPAPVARRLSDVTSAGDFVGVGAGGAGVERTQPQGYGGAGGPGGGYYGEHQYDERAGATGYGSDQGHYGGANGSANDQHYYNNNDPYQQHNQPQQGYNDPYGQQPQQTNGYNDPYRTGSAQPYDNQYGTATTMSMPNPNPVPQSSRSPPQGGYDYSGGASSESYDPGPRISNADPYDGYDDGLGAIGMAVTQGNAGRHERDYTGQTFGAGGSGGIGGGYDDAQLQPQHHAGSSTAYPPQSSGGVHAPRPQHLVQPSANDLLRSPPASNVGVGYGYEEQLGLSPDDGISSANRPPSYSAGNYAVQDGRPEKSSYR</sequence>
<dbReference type="PANTHER" id="PTHR28013">
    <property type="entry name" value="PROTEIN DCV1-RELATED"/>
    <property type="match status" value="1"/>
</dbReference>
<dbReference type="RefSeq" id="XP_031860154.1">
    <property type="nucleotide sequence ID" value="XM_032005665.1"/>
</dbReference>
<evidence type="ECO:0000256" key="2">
    <source>
        <dbReference type="SAM" id="Phobius"/>
    </source>
</evidence>
<feature type="compositionally biased region" description="Gly residues" evidence="1">
    <location>
        <begin position="545"/>
        <end position="557"/>
    </location>
</feature>
<organism evidence="3 4">
    <name type="scientific">Kwoniella shandongensis</name>
    <dbReference type="NCBI Taxonomy" id="1734106"/>
    <lineage>
        <taxon>Eukaryota</taxon>
        <taxon>Fungi</taxon>
        <taxon>Dikarya</taxon>
        <taxon>Basidiomycota</taxon>
        <taxon>Agaricomycotina</taxon>
        <taxon>Tremellomycetes</taxon>
        <taxon>Tremellales</taxon>
        <taxon>Cryptococcaceae</taxon>
        <taxon>Kwoniella</taxon>
    </lineage>
</organism>
<keyword evidence="4" id="KW-1185">Reference proteome</keyword>
<dbReference type="GO" id="GO:0032153">
    <property type="term" value="C:cell division site"/>
    <property type="evidence" value="ECO:0007669"/>
    <property type="project" value="TreeGrafter"/>
</dbReference>
<dbReference type="PANTHER" id="PTHR28013:SF4">
    <property type="entry name" value="MARVEL DOMAIN-CONTAINING PROTEIN"/>
    <property type="match status" value="1"/>
</dbReference>
<evidence type="ECO:0000256" key="1">
    <source>
        <dbReference type="SAM" id="MobiDB-lite"/>
    </source>
</evidence>
<feature type="compositionally biased region" description="Polar residues" evidence="1">
    <location>
        <begin position="562"/>
        <end position="580"/>
    </location>
</feature>
<keyword evidence="2" id="KW-0812">Transmembrane</keyword>
<evidence type="ECO:0000313" key="3">
    <source>
        <dbReference type="EMBL" id="WWD18982.1"/>
    </source>
</evidence>
<feature type="region of interest" description="Disordered" evidence="1">
    <location>
        <begin position="394"/>
        <end position="652"/>
    </location>
</feature>
<reference evidence="3" key="1">
    <citation type="submission" date="2017-08" db="EMBL/GenBank/DDBJ databases">
        <authorList>
            <person name="Cuomo C."/>
            <person name="Billmyre B."/>
            <person name="Heitman J."/>
        </authorList>
    </citation>
    <scope>NUCLEOTIDE SEQUENCE</scope>
    <source>
        <strain evidence="3">CBS 12478</strain>
    </source>
</reference>
<dbReference type="Pfam" id="PF06687">
    <property type="entry name" value="SUR7"/>
    <property type="match status" value="1"/>
</dbReference>
<dbReference type="KEGG" id="ksn:43589816"/>
<gene>
    <name evidence="3" type="ORF">CI109_103439</name>
</gene>
<dbReference type="AlphaFoldDB" id="A0A5M6BWG9"/>
<feature type="transmembrane region" description="Helical" evidence="2">
    <location>
        <begin position="130"/>
        <end position="153"/>
    </location>
</feature>
<accession>A0A5M6BWG9</accession>
<feature type="compositionally biased region" description="Polar residues" evidence="1">
    <location>
        <begin position="411"/>
        <end position="449"/>
    </location>
</feature>
<protein>
    <submittedName>
        <fullName evidence="3">Uncharacterized protein</fullName>
    </submittedName>
</protein>
<dbReference type="GeneID" id="43589816"/>
<feature type="transmembrane region" description="Helical" evidence="2">
    <location>
        <begin position="93"/>
        <end position="118"/>
    </location>
</feature>
<keyword evidence="2" id="KW-1133">Transmembrane helix</keyword>
<keyword evidence="2" id="KW-0472">Membrane</keyword>